<keyword evidence="1" id="KW-0812">Transmembrane</keyword>
<dbReference type="Proteomes" id="UP000714915">
    <property type="component" value="Unassembled WGS sequence"/>
</dbReference>
<reference evidence="2" key="2">
    <citation type="journal article" date="2021" name="Microbiome">
        <title>Successional dynamics and alternative stable states in a saline activated sludge microbial community over 9 years.</title>
        <authorList>
            <person name="Wang Y."/>
            <person name="Ye J."/>
            <person name="Ju F."/>
            <person name="Liu L."/>
            <person name="Boyd J.A."/>
            <person name="Deng Y."/>
            <person name="Parks D.H."/>
            <person name="Jiang X."/>
            <person name="Yin X."/>
            <person name="Woodcroft B.J."/>
            <person name="Tyson G.W."/>
            <person name="Hugenholtz P."/>
            <person name="Polz M.F."/>
            <person name="Zhang T."/>
        </authorList>
    </citation>
    <scope>NUCLEOTIDE SEQUENCE</scope>
    <source>
        <strain evidence="2">HKST-UBA09</strain>
    </source>
</reference>
<feature type="non-terminal residue" evidence="2">
    <location>
        <position position="75"/>
    </location>
</feature>
<reference evidence="2" key="1">
    <citation type="submission" date="2020-04" db="EMBL/GenBank/DDBJ databases">
        <authorList>
            <person name="Zhang T."/>
        </authorList>
    </citation>
    <scope>NUCLEOTIDE SEQUENCE</scope>
    <source>
        <strain evidence="2">HKST-UBA09</strain>
    </source>
</reference>
<sequence>MNKENIKIIIILIASVAVFLYTLTLFTTEEFNKEAAVENIFINCQTSAMQINSPDKFVEEQDMEHIASLFPPILD</sequence>
<evidence type="ECO:0000313" key="2">
    <source>
        <dbReference type="EMBL" id="MCA9387372.1"/>
    </source>
</evidence>
<proteinExistence type="predicted"/>
<dbReference type="EMBL" id="JAGQLF010000103">
    <property type="protein sequence ID" value="MCA9387372.1"/>
    <property type="molecule type" value="Genomic_DNA"/>
</dbReference>
<feature type="transmembrane region" description="Helical" evidence="1">
    <location>
        <begin position="6"/>
        <end position="26"/>
    </location>
</feature>
<evidence type="ECO:0000313" key="3">
    <source>
        <dbReference type="Proteomes" id="UP000714915"/>
    </source>
</evidence>
<evidence type="ECO:0000256" key="1">
    <source>
        <dbReference type="SAM" id="Phobius"/>
    </source>
</evidence>
<protein>
    <submittedName>
        <fullName evidence="2">Uncharacterized protein</fullName>
    </submittedName>
</protein>
<accession>A0A955RMH0</accession>
<keyword evidence="1" id="KW-1133">Transmembrane helix</keyword>
<dbReference type="AlphaFoldDB" id="A0A955RMH0"/>
<gene>
    <name evidence="2" type="ORF">KC669_05045</name>
</gene>
<organism evidence="2 3">
    <name type="scientific">Candidatus Dojkabacteria bacterium</name>
    <dbReference type="NCBI Taxonomy" id="2099670"/>
    <lineage>
        <taxon>Bacteria</taxon>
        <taxon>Candidatus Dojkabacteria</taxon>
    </lineage>
</organism>
<name>A0A955RMH0_9BACT</name>
<keyword evidence="1" id="KW-0472">Membrane</keyword>
<comment type="caution">
    <text evidence="2">The sequence shown here is derived from an EMBL/GenBank/DDBJ whole genome shotgun (WGS) entry which is preliminary data.</text>
</comment>